<dbReference type="Gene3D" id="3.40.395.10">
    <property type="entry name" value="Adenoviral Proteinase, Chain A"/>
    <property type="match status" value="1"/>
</dbReference>
<dbReference type="PANTHER" id="PTHR36479">
    <property type="entry name" value="ULP_PROTEASE DOMAIN-CONTAINING PROTEIN"/>
    <property type="match status" value="1"/>
</dbReference>
<feature type="compositionally biased region" description="Basic and acidic residues" evidence="4">
    <location>
        <begin position="391"/>
        <end position="402"/>
    </location>
</feature>
<evidence type="ECO:0000313" key="7">
    <source>
        <dbReference type="Proteomes" id="UP001497457"/>
    </source>
</evidence>
<reference evidence="6" key="1">
    <citation type="submission" date="2024-10" db="EMBL/GenBank/DDBJ databases">
        <authorList>
            <person name="Ryan C."/>
        </authorList>
    </citation>
    <scope>NUCLEOTIDE SEQUENCE [LARGE SCALE GENOMIC DNA]</scope>
</reference>
<comment type="similarity">
    <text evidence="1">Belongs to the peptidase C48 family.</text>
</comment>
<evidence type="ECO:0000313" key="6">
    <source>
        <dbReference type="EMBL" id="CAL4976992.1"/>
    </source>
</evidence>
<name>A0ABC9AGC9_9POAL</name>
<gene>
    <name evidence="6" type="ORF">URODEC1_LOCUS53931</name>
</gene>
<dbReference type="Pfam" id="PF02902">
    <property type="entry name" value="Peptidase_C48"/>
    <property type="match status" value="1"/>
</dbReference>
<dbReference type="GO" id="GO:0006508">
    <property type="term" value="P:proteolysis"/>
    <property type="evidence" value="ECO:0007669"/>
    <property type="project" value="UniProtKB-KW"/>
</dbReference>
<dbReference type="AlphaFoldDB" id="A0ABC9AGC9"/>
<dbReference type="SUPFAM" id="SSF54001">
    <property type="entry name" value="Cysteine proteinases"/>
    <property type="match status" value="1"/>
</dbReference>
<feature type="compositionally biased region" description="Acidic residues" evidence="4">
    <location>
        <begin position="323"/>
        <end position="348"/>
    </location>
</feature>
<evidence type="ECO:0000256" key="2">
    <source>
        <dbReference type="ARBA" id="ARBA00022670"/>
    </source>
</evidence>
<organism evidence="6 7">
    <name type="scientific">Urochloa decumbens</name>
    <dbReference type="NCBI Taxonomy" id="240449"/>
    <lineage>
        <taxon>Eukaryota</taxon>
        <taxon>Viridiplantae</taxon>
        <taxon>Streptophyta</taxon>
        <taxon>Embryophyta</taxon>
        <taxon>Tracheophyta</taxon>
        <taxon>Spermatophyta</taxon>
        <taxon>Magnoliopsida</taxon>
        <taxon>Liliopsida</taxon>
        <taxon>Poales</taxon>
        <taxon>Poaceae</taxon>
        <taxon>PACMAD clade</taxon>
        <taxon>Panicoideae</taxon>
        <taxon>Panicodae</taxon>
        <taxon>Paniceae</taxon>
        <taxon>Melinidinae</taxon>
        <taxon>Urochloa</taxon>
    </lineage>
</organism>
<evidence type="ECO:0000259" key="5">
    <source>
        <dbReference type="PROSITE" id="PS50600"/>
    </source>
</evidence>
<dbReference type="PROSITE" id="PS50600">
    <property type="entry name" value="ULP_PROTEASE"/>
    <property type="match status" value="1"/>
</dbReference>
<evidence type="ECO:0000256" key="4">
    <source>
        <dbReference type="SAM" id="MobiDB-lite"/>
    </source>
</evidence>
<keyword evidence="7" id="KW-1185">Reference proteome</keyword>
<accession>A0ABC9AGC9</accession>
<proteinExistence type="inferred from homology"/>
<feature type="compositionally biased region" description="Low complexity" evidence="4">
    <location>
        <begin position="349"/>
        <end position="361"/>
    </location>
</feature>
<dbReference type="PANTHER" id="PTHR36479:SF10">
    <property type="entry name" value="UBIQUITIN-LIKE PROTEASE FAMILY PROFILE DOMAIN-CONTAINING PROTEIN"/>
    <property type="match status" value="1"/>
</dbReference>
<dbReference type="Proteomes" id="UP001497457">
    <property type="component" value="Chromosome 20rd"/>
</dbReference>
<keyword evidence="2" id="KW-0645">Protease</keyword>
<keyword evidence="3" id="KW-0378">Hydrolase</keyword>
<dbReference type="GO" id="GO:0008233">
    <property type="term" value="F:peptidase activity"/>
    <property type="evidence" value="ECO:0007669"/>
    <property type="project" value="UniProtKB-KW"/>
</dbReference>
<dbReference type="EMBL" id="OZ075130">
    <property type="protein sequence ID" value="CAL4976992.1"/>
    <property type="molecule type" value="Genomic_DNA"/>
</dbReference>
<feature type="domain" description="Ubiquitin-like protease family profile" evidence="5">
    <location>
        <begin position="868"/>
        <end position="1041"/>
    </location>
</feature>
<dbReference type="InterPro" id="IPR038765">
    <property type="entry name" value="Papain-like_cys_pep_sf"/>
</dbReference>
<protein>
    <recommendedName>
        <fullName evidence="5">Ubiquitin-like protease family profile domain-containing protein</fullName>
    </recommendedName>
</protein>
<dbReference type="InterPro" id="IPR003653">
    <property type="entry name" value="Peptidase_C48_C"/>
</dbReference>
<sequence>MTIVKLYKDMFDQQRQLIERNGFGGLLNFAFSQVHPELCNWLLTCYDAESSELVFPGRGSIPVTESSVHKVLGIPMGAKIIDCKLDSAATTLMKQLFPIHQGNQPKISHILNFLKGYKSANNKYLKLWTLLAASSLLVPTFSTKVSSRLYRAVTDATAICNKNWCELVVRVLREKLQSGSKKHGFKSCLTFLMILYLDALQTGFKKISDTGCRITIWTNKFIKRAIDADTKPDDTFGALQLKPQFTVQDSMFLARSLHLDSFINNQVPESFGPQERLKAKAAVEKICSGLSKLVTNFLQDFYQAPSASNNQAFGGEAPHNEEFVGEQEEELEDQEDEFVDETESEGSQESEASQEFNASQEASHEEAEEEIAEEQVVQSSGTESAEENADKDDHCQAQGKGDDTHKLHEINEVQGFNDVSDEALGSDDARAVGVSTQGSIGSYVSLCAPTQLTQGPARINHDDHLGGATSLSDVSGSFQPMHIGTTYIDTVSIQDYESDLAKSVSKLKDLNRKGEVIVFKSGGSRDTKIAKVQTNNADGTRRSTTSSYMDNDVQQPAPLEVEYPAQDLAHVLSFKCTAPTNGQEAAAPSASTGTITSVHPLDFDPPSFDLGISDMSSQEKASQEPVVAANIGLNLAQPLHTRKLQLPRAAKSDGSTGIRESSVQTVPAIDLAGVLHAGSAATEATGANKFAPIFVGSESQEHGLQQDDPILVQSQGQGQQTQEDGLQYDDPILVQSQSQGDFTQQDDLEQSNPILVHSQSQVVQSQSFITPAGVYIQPAYIPDEILLELDALITAKQANEGITPVPHVRHERVTKSGPAKRSPYINYSQKLSYELSKSDKEAYSKIIRFGRGNRSKKNSAIIVNYGTVHTSLGDFADSLKPKGQLSNETADCILHILRDQPQAKSKCVLSHRIATFALAGDLQRTEMKSSFSFDKRLDHYNLLFFPVLEVNVTTELKHWFVIVVNFKAQCFELMDSLRGQQDKDLLETSNKIISNIKILWKQHHAKSKIDISQFKSLYIDAPKQESTVDCGYYMLKYIEYWDGKTVPQIHQSDMYNIRVNYMSKMLHWKGNLVTWHQVIK</sequence>
<evidence type="ECO:0000256" key="3">
    <source>
        <dbReference type="ARBA" id="ARBA00022801"/>
    </source>
</evidence>
<evidence type="ECO:0000256" key="1">
    <source>
        <dbReference type="ARBA" id="ARBA00005234"/>
    </source>
</evidence>
<feature type="region of interest" description="Disordered" evidence="4">
    <location>
        <begin position="322"/>
        <end position="402"/>
    </location>
</feature>